<dbReference type="Proteomes" id="UP000799441">
    <property type="component" value="Unassembled WGS sequence"/>
</dbReference>
<proteinExistence type="predicted"/>
<feature type="region of interest" description="Disordered" evidence="1">
    <location>
        <begin position="130"/>
        <end position="173"/>
    </location>
</feature>
<feature type="region of interest" description="Disordered" evidence="1">
    <location>
        <begin position="218"/>
        <end position="256"/>
    </location>
</feature>
<dbReference type="EMBL" id="MU003827">
    <property type="protein sequence ID" value="KAF2718276.1"/>
    <property type="molecule type" value="Genomic_DNA"/>
</dbReference>
<accession>A0A9P4UME2</accession>
<organism evidence="3 4">
    <name type="scientific">Polychaeton citri CBS 116435</name>
    <dbReference type="NCBI Taxonomy" id="1314669"/>
    <lineage>
        <taxon>Eukaryota</taxon>
        <taxon>Fungi</taxon>
        <taxon>Dikarya</taxon>
        <taxon>Ascomycota</taxon>
        <taxon>Pezizomycotina</taxon>
        <taxon>Dothideomycetes</taxon>
        <taxon>Dothideomycetidae</taxon>
        <taxon>Capnodiales</taxon>
        <taxon>Capnodiaceae</taxon>
        <taxon>Polychaeton</taxon>
    </lineage>
</organism>
<dbReference type="SUPFAM" id="SSF54495">
    <property type="entry name" value="UBC-like"/>
    <property type="match status" value="1"/>
</dbReference>
<dbReference type="OrthoDB" id="5596422at2759"/>
<dbReference type="InterPro" id="IPR016135">
    <property type="entry name" value="UBQ-conjugating_enzyme/RWD"/>
</dbReference>
<name>A0A9P4UME2_9PEZI</name>
<keyword evidence="4" id="KW-1185">Reference proteome</keyword>
<dbReference type="Pfam" id="PF00179">
    <property type="entry name" value="UQ_con"/>
    <property type="match status" value="1"/>
</dbReference>
<protein>
    <recommendedName>
        <fullName evidence="2">UBC core domain-containing protein</fullName>
    </recommendedName>
</protein>
<comment type="caution">
    <text evidence="3">The sequence shown here is derived from an EMBL/GenBank/DDBJ whole genome shotgun (WGS) entry which is preliminary data.</text>
</comment>
<dbReference type="AlphaFoldDB" id="A0A9P4UME2"/>
<dbReference type="InterPro" id="IPR000608">
    <property type="entry name" value="UBC"/>
</dbReference>
<reference evidence="3" key="1">
    <citation type="journal article" date="2020" name="Stud. Mycol.">
        <title>101 Dothideomycetes genomes: a test case for predicting lifestyles and emergence of pathogens.</title>
        <authorList>
            <person name="Haridas S."/>
            <person name="Albert R."/>
            <person name="Binder M."/>
            <person name="Bloem J."/>
            <person name="Labutti K."/>
            <person name="Salamov A."/>
            <person name="Andreopoulos B."/>
            <person name="Baker S."/>
            <person name="Barry K."/>
            <person name="Bills G."/>
            <person name="Bluhm B."/>
            <person name="Cannon C."/>
            <person name="Castanera R."/>
            <person name="Culley D."/>
            <person name="Daum C."/>
            <person name="Ezra D."/>
            <person name="Gonzalez J."/>
            <person name="Henrissat B."/>
            <person name="Kuo A."/>
            <person name="Liang C."/>
            <person name="Lipzen A."/>
            <person name="Lutzoni F."/>
            <person name="Magnuson J."/>
            <person name="Mondo S."/>
            <person name="Nolan M."/>
            <person name="Ohm R."/>
            <person name="Pangilinan J."/>
            <person name="Park H.-J."/>
            <person name="Ramirez L."/>
            <person name="Alfaro M."/>
            <person name="Sun H."/>
            <person name="Tritt A."/>
            <person name="Yoshinaga Y."/>
            <person name="Zwiers L.-H."/>
            <person name="Turgeon B."/>
            <person name="Goodwin S."/>
            <person name="Spatafora J."/>
            <person name="Crous P."/>
            <person name="Grigoriev I."/>
        </authorList>
    </citation>
    <scope>NUCLEOTIDE SEQUENCE</scope>
    <source>
        <strain evidence="3">CBS 116435</strain>
    </source>
</reference>
<feature type="domain" description="UBC core" evidence="2">
    <location>
        <begin position="14"/>
        <end position="87"/>
    </location>
</feature>
<sequence length="299" mass="32753">MSRLVQCDAFIRQRLAADFASLKYACPQGLYVAPVPDEPLLWTGVLFVSRGPYTNAILRFEIAFTHDFPDRAPTVTINSDVFHPLVTPLTTYTYTGQDSGTETVSAADQARLPPGGVSLRHGFPEWFTEPPSSDNMGLVAGDGESGMQARARHATDQAEAPPASSHTQQERQSPHIVEVLQYLRVIFSSEAVLDTVPLEAAANSGAWHAWKSYRVRQQGHQASNMSPARKAIPSPVERSTSPKQQPGGARRPGDWNWQGVWEDRVRKIIQASITEQSLYGGGDGDVVSLQLLDVNVSVF</sequence>
<evidence type="ECO:0000256" key="1">
    <source>
        <dbReference type="SAM" id="MobiDB-lite"/>
    </source>
</evidence>
<evidence type="ECO:0000313" key="4">
    <source>
        <dbReference type="Proteomes" id="UP000799441"/>
    </source>
</evidence>
<evidence type="ECO:0000259" key="2">
    <source>
        <dbReference type="Pfam" id="PF00179"/>
    </source>
</evidence>
<evidence type="ECO:0000313" key="3">
    <source>
        <dbReference type="EMBL" id="KAF2718276.1"/>
    </source>
</evidence>
<dbReference type="Gene3D" id="3.10.110.10">
    <property type="entry name" value="Ubiquitin Conjugating Enzyme"/>
    <property type="match status" value="1"/>
</dbReference>
<gene>
    <name evidence="3" type="ORF">K431DRAFT_322534</name>
</gene>
<dbReference type="CDD" id="cd23814">
    <property type="entry name" value="UEV_AKTIP"/>
    <property type="match status" value="1"/>
</dbReference>